<sequence length="417" mass="44363">MKEAVSCISTYSADTFGVCSALFELGGMIVIHDPSGCNSTYTTHDEPRWYDTDSLIFISGLTETDAVLGNEEKLADDVLTAAADFSPAFIVLLCTPVPLMMGTDFAAIGRLIEAQAGIPVFAAPTNSMDTYDAGASWAFELLAKYMVKTPAEALRTGFCCTWQPEFASCGSVVSQGQEKKTIGVNVIGLTPLDFAVNGSDLSIREFLEGCGCTVISSWAMGSTLAEIEQAAAADVNLVVSYSGLAAAKELQRRFGTPYVVGVPLGRSLQGGIAMDIRMAAAAKQNRYTCAKRVGSAEEDIVIIGESVYAASLAAALSHEYGCGVRVFCPLKTADGILTGRDRVVASEGELKALLAGVRTVIADPLYQPLCPAGTRFIPLGHEAFSGRLYQESIPNLIDHFDTFARKVTERKDTYGAE</sequence>
<name>A0A0J6WZJ6_9FIRM</name>
<accession>A0A0J6WZJ6</accession>
<dbReference type="GO" id="GO:0016491">
    <property type="term" value="F:oxidoreductase activity"/>
    <property type="evidence" value="ECO:0007669"/>
    <property type="project" value="InterPro"/>
</dbReference>
<dbReference type="Pfam" id="PF00148">
    <property type="entry name" value="Oxidored_nitro"/>
    <property type="match status" value="1"/>
</dbReference>
<organism evidence="2 3">
    <name type="scientific">Megasphaera cerevisiae DSM 20462</name>
    <dbReference type="NCBI Taxonomy" id="1122219"/>
    <lineage>
        <taxon>Bacteria</taxon>
        <taxon>Bacillati</taxon>
        <taxon>Bacillota</taxon>
        <taxon>Negativicutes</taxon>
        <taxon>Veillonellales</taxon>
        <taxon>Veillonellaceae</taxon>
        <taxon>Megasphaera</taxon>
    </lineage>
</organism>
<evidence type="ECO:0000313" key="3">
    <source>
        <dbReference type="Proteomes" id="UP000036503"/>
    </source>
</evidence>
<dbReference type="EMBL" id="LEKT01000003">
    <property type="protein sequence ID" value="KMO87683.1"/>
    <property type="molecule type" value="Genomic_DNA"/>
</dbReference>
<gene>
    <name evidence="2" type="ORF">AB840_01715</name>
</gene>
<dbReference type="Gene3D" id="3.40.50.1980">
    <property type="entry name" value="Nitrogenase molybdenum iron protein domain"/>
    <property type="match status" value="2"/>
</dbReference>
<dbReference type="PATRIC" id="fig|1122219.3.peg.1147"/>
<protein>
    <submittedName>
        <fullName evidence="2">Nitrogenase</fullName>
    </submittedName>
</protein>
<dbReference type="InterPro" id="IPR000510">
    <property type="entry name" value="Nase/OxRdtase_comp1"/>
</dbReference>
<keyword evidence="3" id="KW-1185">Reference proteome</keyword>
<reference evidence="2 3" key="1">
    <citation type="submission" date="2015-06" db="EMBL/GenBank/DDBJ databases">
        <title>Draft genome sequence of beer spoilage bacterium Megasphaera cerevisiae type strain 20462.</title>
        <authorList>
            <person name="Kutumbaka K."/>
            <person name="Pasmowitz J."/>
            <person name="Mategko J."/>
            <person name="Reyes D."/>
            <person name="Friedrich A."/>
            <person name="Han S."/>
            <person name="Martens-Habbena W."/>
            <person name="Neal-McKinney J."/>
            <person name="Janagama H.K."/>
            <person name="Nadala C."/>
            <person name="Samadpour M."/>
        </authorList>
    </citation>
    <scope>NUCLEOTIDE SEQUENCE [LARGE SCALE GENOMIC DNA]</scope>
    <source>
        <strain evidence="2 3">DSM 20462</strain>
    </source>
</reference>
<proteinExistence type="predicted"/>
<comment type="caution">
    <text evidence="2">The sequence shown here is derived from an EMBL/GenBank/DDBJ whole genome shotgun (WGS) entry which is preliminary data.</text>
</comment>
<dbReference type="PANTHER" id="PTHR42956">
    <property type="entry name" value="NITROGENASE IRON-MOLYBDENUM COFACTOR BIOSYNTHESIS PROTEIN NIFE"/>
    <property type="match status" value="1"/>
</dbReference>
<evidence type="ECO:0000313" key="2">
    <source>
        <dbReference type="EMBL" id="KMO87683.1"/>
    </source>
</evidence>
<dbReference type="AlphaFoldDB" id="A0A0J6WZJ6"/>
<dbReference type="InterPro" id="IPR049939">
    <property type="entry name" value="NifE-like"/>
</dbReference>
<dbReference type="STRING" id="39029.BSR42_00975"/>
<evidence type="ECO:0000259" key="1">
    <source>
        <dbReference type="Pfam" id="PF00148"/>
    </source>
</evidence>
<dbReference type="SUPFAM" id="SSF53807">
    <property type="entry name" value="Helical backbone' metal receptor"/>
    <property type="match status" value="1"/>
</dbReference>
<feature type="domain" description="Nitrogenase/oxidoreductase component 1" evidence="1">
    <location>
        <begin position="28"/>
        <end position="265"/>
    </location>
</feature>
<dbReference type="InParanoid" id="A0A0J6WZJ6"/>
<dbReference type="PANTHER" id="PTHR42956:SF1">
    <property type="entry name" value="NITROGENASE IRON-MOLYBDENUM COFACTOR BIOSYNTHESIS PROTEIN NIFE"/>
    <property type="match status" value="1"/>
</dbReference>
<dbReference type="Proteomes" id="UP000036503">
    <property type="component" value="Unassembled WGS sequence"/>
</dbReference>